<sequence>MSDCYLLTKIYAKCVRCLRVFPKWLQLKLVLSPSAMLSFRKVSRVFHLTRLLSSRP</sequence>
<protein>
    <submittedName>
        <fullName evidence="1">Uncharacterized protein</fullName>
    </submittedName>
</protein>
<evidence type="ECO:0000313" key="1">
    <source>
        <dbReference type="EMBL" id="JAH87086.1"/>
    </source>
</evidence>
<accession>A0A0E9W9V1</accession>
<name>A0A0E9W9V1_ANGAN</name>
<reference evidence="1" key="2">
    <citation type="journal article" date="2015" name="Fish Shellfish Immunol.">
        <title>Early steps in the European eel (Anguilla anguilla)-Vibrio vulnificus interaction in the gills: Role of the RtxA13 toxin.</title>
        <authorList>
            <person name="Callol A."/>
            <person name="Pajuelo D."/>
            <person name="Ebbesson L."/>
            <person name="Teles M."/>
            <person name="MacKenzie S."/>
            <person name="Amaro C."/>
        </authorList>
    </citation>
    <scope>NUCLEOTIDE SEQUENCE</scope>
</reference>
<dbReference type="AlphaFoldDB" id="A0A0E9W9V1"/>
<dbReference type="EMBL" id="GBXM01021491">
    <property type="protein sequence ID" value="JAH87086.1"/>
    <property type="molecule type" value="Transcribed_RNA"/>
</dbReference>
<proteinExistence type="predicted"/>
<organism evidence="1">
    <name type="scientific">Anguilla anguilla</name>
    <name type="common">European freshwater eel</name>
    <name type="synonym">Muraena anguilla</name>
    <dbReference type="NCBI Taxonomy" id="7936"/>
    <lineage>
        <taxon>Eukaryota</taxon>
        <taxon>Metazoa</taxon>
        <taxon>Chordata</taxon>
        <taxon>Craniata</taxon>
        <taxon>Vertebrata</taxon>
        <taxon>Euteleostomi</taxon>
        <taxon>Actinopterygii</taxon>
        <taxon>Neopterygii</taxon>
        <taxon>Teleostei</taxon>
        <taxon>Anguilliformes</taxon>
        <taxon>Anguillidae</taxon>
        <taxon>Anguilla</taxon>
    </lineage>
</organism>
<reference evidence="1" key="1">
    <citation type="submission" date="2014-11" db="EMBL/GenBank/DDBJ databases">
        <authorList>
            <person name="Amaro Gonzalez C."/>
        </authorList>
    </citation>
    <scope>NUCLEOTIDE SEQUENCE</scope>
</reference>